<dbReference type="PANTHER" id="PTHR11586">
    <property type="entry name" value="TRNA-AMINOACYLATION COFACTOR ARC1 FAMILY MEMBER"/>
    <property type="match status" value="1"/>
</dbReference>
<dbReference type="InterPro" id="IPR012340">
    <property type="entry name" value="NA-bd_OB-fold"/>
</dbReference>
<dbReference type="RefSeq" id="WP_018022702.1">
    <property type="nucleotide sequence ID" value="NZ_AQUX01000011.1"/>
</dbReference>
<dbReference type="GO" id="GO:0000049">
    <property type="term" value="F:tRNA binding"/>
    <property type="evidence" value="ECO:0007669"/>
    <property type="project" value="UniProtKB-UniRule"/>
</dbReference>
<evidence type="ECO:0000313" key="5">
    <source>
        <dbReference type="EMBL" id="AIT61804.1"/>
    </source>
</evidence>
<dbReference type="EMBL" id="CP006764">
    <property type="protein sequence ID" value="AIT61804.1"/>
    <property type="molecule type" value="Genomic_DNA"/>
</dbReference>
<dbReference type="PROSITE" id="PS50886">
    <property type="entry name" value="TRBD"/>
    <property type="match status" value="1"/>
</dbReference>
<dbReference type="Gene3D" id="2.40.50.140">
    <property type="entry name" value="Nucleic acid-binding proteins"/>
    <property type="match status" value="1"/>
</dbReference>
<dbReference type="PANTHER" id="PTHR11586:SF37">
    <property type="entry name" value="TRNA-BINDING DOMAIN-CONTAINING PROTEIN"/>
    <property type="match status" value="1"/>
</dbReference>
<feature type="domain" description="TRNA-binding" evidence="4">
    <location>
        <begin position="1"/>
        <end position="102"/>
    </location>
</feature>
<evidence type="ECO:0000256" key="1">
    <source>
        <dbReference type="ARBA" id="ARBA00022555"/>
    </source>
</evidence>
<proteinExistence type="predicted"/>
<evidence type="ECO:0000313" key="6">
    <source>
        <dbReference type="Proteomes" id="UP000029914"/>
    </source>
</evidence>
<organism evidence="5 6">
    <name type="scientific">Corynebacterium doosanense CAU 212 = DSM 45436</name>
    <dbReference type="NCBI Taxonomy" id="558173"/>
    <lineage>
        <taxon>Bacteria</taxon>
        <taxon>Bacillati</taxon>
        <taxon>Actinomycetota</taxon>
        <taxon>Actinomycetes</taxon>
        <taxon>Mycobacteriales</taxon>
        <taxon>Corynebacteriaceae</taxon>
        <taxon>Corynebacterium</taxon>
    </lineage>
</organism>
<dbReference type="AlphaFoldDB" id="A0A097II43"/>
<evidence type="ECO:0000256" key="3">
    <source>
        <dbReference type="PROSITE-ProRule" id="PRU00209"/>
    </source>
</evidence>
<keyword evidence="1 3" id="KW-0820">tRNA-binding</keyword>
<dbReference type="InterPro" id="IPR051270">
    <property type="entry name" value="Tyrosine-tRNA_ligase_regulator"/>
</dbReference>
<dbReference type="InterPro" id="IPR002547">
    <property type="entry name" value="tRNA-bd_dom"/>
</dbReference>
<dbReference type="SUPFAM" id="SSF50249">
    <property type="entry name" value="Nucleic acid-binding proteins"/>
    <property type="match status" value="1"/>
</dbReference>
<dbReference type="CDD" id="cd02798">
    <property type="entry name" value="tRNA_bind_CsaA"/>
    <property type="match status" value="1"/>
</dbReference>
<dbReference type="OrthoDB" id="9794564at2"/>
<keyword evidence="6" id="KW-1185">Reference proteome</keyword>
<dbReference type="Pfam" id="PF01588">
    <property type="entry name" value="tRNA_bind"/>
    <property type="match status" value="1"/>
</dbReference>
<keyword evidence="2 3" id="KW-0694">RNA-binding</keyword>
<dbReference type="HOGENOM" id="CLU_065946_2_1_11"/>
<accession>A0A097II43</accession>
<evidence type="ECO:0000256" key="2">
    <source>
        <dbReference type="ARBA" id="ARBA00022884"/>
    </source>
</evidence>
<gene>
    <name evidence="5" type="ORF">CDOO_11420</name>
</gene>
<protein>
    <submittedName>
        <fullName evidence="5">tRNA-binding protein</fullName>
    </submittedName>
</protein>
<evidence type="ECO:0000259" key="4">
    <source>
        <dbReference type="PROSITE" id="PS50886"/>
    </source>
</evidence>
<reference evidence="5 6" key="1">
    <citation type="submission" date="2013-09" db="EMBL/GenBank/DDBJ databases">
        <title>Complete genome sequence of Corynebacterium doosanense CAU 212(T) (=DSM 45436(T)), isolated from activated sludge.</title>
        <authorList>
            <person name="Schaffert L."/>
            <person name="Albersmeier A."/>
            <person name="Kalinowski J."/>
            <person name="Ruckert C."/>
        </authorList>
    </citation>
    <scope>NUCLEOTIDE SEQUENCE [LARGE SCALE GENOMIC DNA]</scope>
    <source>
        <strain evidence="5 6">CAU 212</strain>
    </source>
</reference>
<dbReference type="STRING" id="558173.CDOO_11420"/>
<dbReference type="eggNOG" id="COG0073">
    <property type="taxonomic scope" value="Bacteria"/>
</dbReference>
<name>A0A097II43_9CORY</name>
<dbReference type="KEGG" id="cdo:CDOO_11420"/>
<dbReference type="Proteomes" id="UP000029914">
    <property type="component" value="Chromosome"/>
</dbReference>
<sequence length="102" mass="11136">MNDIDLRVGVILSAEEFPEARRPAWKLLIHVGPLGTLRSSAQITRYPREELVGRRVVVAVNLGEKQIANFISQCLVLAAVDDEGTPYLLGVDEGAEPGQRVA</sequence>